<comment type="caution">
    <text evidence="3">The sequence shown here is derived from an EMBL/GenBank/DDBJ whole genome shotgun (WGS) entry which is preliminary data.</text>
</comment>
<protein>
    <recommendedName>
        <fullName evidence="2">Deoxyribonuclease NucA/NucB domain-containing protein</fullName>
    </recommendedName>
</protein>
<dbReference type="OrthoDB" id="2751008at2"/>
<dbReference type="STRING" id="1293890.TALK_09180"/>
<feature type="domain" description="Deoxyribonuclease NucA/NucB" evidence="2">
    <location>
        <begin position="46"/>
        <end position="140"/>
    </location>
</feature>
<evidence type="ECO:0000256" key="1">
    <source>
        <dbReference type="SAM" id="SignalP"/>
    </source>
</evidence>
<sequence length="168" mass="16697">MNKLLGFAALLSCFVASNAFAQAAINFDGLNFPCISYNIASAQAAGRPVTLTRTTNAATIAANRAASCGGTAADVAALNVAGGPGTPASCDEYPFASSLQGGAGAQALIVPAFENNAQGGALAQFYLANGIVNGTAYNVTTSNVPAIGGGPGQLTIVVLPSGNRQCYY</sequence>
<gene>
    <name evidence="3" type="ORF">TALK_09180</name>
</gene>
<feature type="chain" id="PRO_5012101603" description="Deoxyribonuclease NucA/NucB domain-containing protein" evidence="1">
    <location>
        <begin position="22"/>
        <end position="168"/>
    </location>
</feature>
<dbReference type="Proteomes" id="UP000193396">
    <property type="component" value="Unassembled WGS sequence"/>
</dbReference>
<dbReference type="InterPro" id="IPR029476">
    <property type="entry name" value="DNase_NucA_NucB"/>
</dbReference>
<organism evidence="3 4">
    <name type="scientific">Thalassospira alkalitolerans</name>
    <dbReference type="NCBI Taxonomy" id="1293890"/>
    <lineage>
        <taxon>Bacteria</taxon>
        <taxon>Pseudomonadati</taxon>
        <taxon>Pseudomonadota</taxon>
        <taxon>Alphaproteobacteria</taxon>
        <taxon>Rhodospirillales</taxon>
        <taxon>Thalassospiraceae</taxon>
        <taxon>Thalassospira</taxon>
    </lineage>
</organism>
<reference evidence="3 4" key="1">
    <citation type="submission" date="2014-03" db="EMBL/GenBank/DDBJ databases">
        <title>The draft genome sequence of Thalassospira alkalitolerans JCM 18968.</title>
        <authorList>
            <person name="Lai Q."/>
            <person name="Shao Z."/>
        </authorList>
    </citation>
    <scope>NUCLEOTIDE SEQUENCE [LARGE SCALE GENOMIC DNA]</scope>
    <source>
        <strain evidence="3 4">JCM 18968</strain>
    </source>
</reference>
<proteinExistence type="predicted"/>
<evidence type="ECO:0000313" key="3">
    <source>
        <dbReference type="EMBL" id="OSQ48415.1"/>
    </source>
</evidence>
<keyword evidence="4" id="KW-1185">Reference proteome</keyword>
<name>A0A1Y2LD87_9PROT</name>
<dbReference type="RefSeq" id="WP_085618064.1">
    <property type="nucleotide sequence ID" value="NZ_CAXBPE010000025.1"/>
</dbReference>
<keyword evidence="1" id="KW-0732">Signal</keyword>
<evidence type="ECO:0000259" key="2">
    <source>
        <dbReference type="Pfam" id="PF14040"/>
    </source>
</evidence>
<evidence type="ECO:0000313" key="4">
    <source>
        <dbReference type="Proteomes" id="UP000193396"/>
    </source>
</evidence>
<accession>A0A1Y2LD87</accession>
<dbReference type="Pfam" id="PF14040">
    <property type="entry name" value="DNase_NucA_NucB"/>
    <property type="match status" value="1"/>
</dbReference>
<dbReference type="EMBL" id="JFKB01000005">
    <property type="protein sequence ID" value="OSQ48415.1"/>
    <property type="molecule type" value="Genomic_DNA"/>
</dbReference>
<feature type="signal peptide" evidence="1">
    <location>
        <begin position="1"/>
        <end position="21"/>
    </location>
</feature>
<dbReference type="AlphaFoldDB" id="A0A1Y2LD87"/>